<sequence>MSEAVVTLLSAIADRLGWLALLNQGMNDNLAPIQKLVWV</sequence>
<accession>I4G601</accession>
<evidence type="ECO:0000313" key="1">
    <source>
        <dbReference type="EMBL" id="CCI03362.1"/>
    </source>
</evidence>
<name>I4G601_MICAE</name>
<gene>
    <name evidence="1" type="ORF">MICAC_4500003</name>
</gene>
<comment type="caution">
    <text evidence="1">The sequence shown here is derived from an EMBL/GenBank/DDBJ whole genome shotgun (WGS) entry which is preliminary data.</text>
</comment>
<proteinExistence type="predicted"/>
<evidence type="ECO:0000313" key="2">
    <source>
        <dbReference type="Proteomes" id="UP000003480"/>
    </source>
</evidence>
<dbReference type="HOGENOM" id="CLU_3312735_0_0_3"/>
<organism evidence="1 2">
    <name type="scientific">Microcystis aeruginosa PCC 9443</name>
    <dbReference type="NCBI Taxonomy" id="1160281"/>
    <lineage>
        <taxon>Bacteria</taxon>
        <taxon>Bacillati</taxon>
        <taxon>Cyanobacteriota</taxon>
        <taxon>Cyanophyceae</taxon>
        <taxon>Oscillatoriophycideae</taxon>
        <taxon>Chroococcales</taxon>
        <taxon>Microcystaceae</taxon>
        <taxon>Microcystis</taxon>
    </lineage>
</organism>
<reference evidence="1 2" key="1">
    <citation type="submission" date="2012-04" db="EMBL/GenBank/DDBJ databases">
        <authorList>
            <person name="Genoscope - CEA"/>
        </authorList>
    </citation>
    <scope>NUCLEOTIDE SEQUENCE [LARGE SCALE GENOMIC DNA]</scope>
    <source>
        <strain evidence="1 2">9443</strain>
    </source>
</reference>
<protein>
    <submittedName>
        <fullName evidence="1">Uncharacterized protein</fullName>
    </submittedName>
</protein>
<dbReference type="EMBL" id="CAIJ01000391">
    <property type="protein sequence ID" value="CCI03362.1"/>
    <property type="molecule type" value="Genomic_DNA"/>
</dbReference>
<dbReference type="AlphaFoldDB" id="I4G601"/>
<dbReference type="Proteomes" id="UP000003480">
    <property type="component" value="Unassembled WGS sequence"/>
</dbReference>